<keyword evidence="5 22" id="KW-0489">Methyltransferase</keyword>
<dbReference type="GO" id="GO:0070828">
    <property type="term" value="P:heterochromatin organization"/>
    <property type="evidence" value="ECO:0007669"/>
    <property type="project" value="TreeGrafter"/>
</dbReference>
<evidence type="ECO:0000256" key="10">
    <source>
        <dbReference type="ARBA" id="ARBA00022833"/>
    </source>
</evidence>
<dbReference type="GO" id="GO:0046974">
    <property type="term" value="F:histone H3K9 methyltransferase activity"/>
    <property type="evidence" value="ECO:0007669"/>
    <property type="project" value="UniProtKB-ARBA"/>
</dbReference>
<evidence type="ECO:0000313" key="22">
    <source>
        <dbReference type="EMBL" id="JAB76137.1"/>
    </source>
</evidence>
<dbReference type="GO" id="GO:0008270">
    <property type="term" value="F:zinc ion binding"/>
    <property type="evidence" value="ECO:0007669"/>
    <property type="project" value="InterPro"/>
</dbReference>
<evidence type="ECO:0000256" key="3">
    <source>
        <dbReference type="ARBA" id="ARBA00022454"/>
    </source>
</evidence>
<dbReference type="CDD" id="cd21181">
    <property type="entry name" value="Tudor_SETDB1_rpt2"/>
    <property type="match status" value="1"/>
</dbReference>
<dbReference type="SMART" id="SM00391">
    <property type="entry name" value="MBD"/>
    <property type="match status" value="1"/>
</dbReference>
<feature type="compositionally biased region" description="Basic and acidic residues" evidence="17">
    <location>
        <begin position="895"/>
        <end position="946"/>
    </location>
</feature>
<keyword evidence="10" id="KW-0862">Zinc</keyword>
<dbReference type="EMBL" id="GANP01008331">
    <property type="protein sequence ID" value="JAB76137.1"/>
    <property type="molecule type" value="mRNA"/>
</dbReference>
<organism evidence="22">
    <name type="scientific">Ixodes ricinus</name>
    <name type="common">Common tick</name>
    <name type="synonym">Acarus ricinus</name>
    <dbReference type="NCBI Taxonomy" id="34613"/>
    <lineage>
        <taxon>Eukaryota</taxon>
        <taxon>Metazoa</taxon>
        <taxon>Ecdysozoa</taxon>
        <taxon>Arthropoda</taxon>
        <taxon>Chelicerata</taxon>
        <taxon>Arachnida</taxon>
        <taxon>Acari</taxon>
        <taxon>Parasitiformes</taxon>
        <taxon>Ixodida</taxon>
        <taxon>Ixodoidea</taxon>
        <taxon>Ixodidae</taxon>
        <taxon>Ixodinae</taxon>
        <taxon>Ixodes</taxon>
    </lineage>
</organism>
<dbReference type="PROSITE" id="PS50982">
    <property type="entry name" value="MBD"/>
    <property type="match status" value="1"/>
</dbReference>
<evidence type="ECO:0000256" key="14">
    <source>
        <dbReference type="ARBA" id="ARBA00023163"/>
    </source>
</evidence>
<dbReference type="GO" id="GO:0032259">
    <property type="term" value="P:methylation"/>
    <property type="evidence" value="ECO:0007669"/>
    <property type="project" value="UniProtKB-KW"/>
</dbReference>
<feature type="non-terminal residue" evidence="22">
    <location>
        <position position="1"/>
    </location>
</feature>
<dbReference type="InterPro" id="IPR007728">
    <property type="entry name" value="Pre-SET_dom"/>
</dbReference>
<dbReference type="Pfam" id="PF18359">
    <property type="entry name" value="Tudor_5"/>
    <property type="match status" value="1"/>
</dbReference>
<evidence type="ECO:0000256" key="15">
    <source>
        <dbReference type="ARBA" id="ARBA00023242"/>
    </source>
</evidence>
<evidence type="ECO:0000256" key="7">
    <source>
        <dbReference type="ARBA" id="ARBA00022691"/>
    </source>
</evidence>
<dbReference type="InterPro" id="IPR046341">
    <property type="entry name" value="SET_dom_sf"/>
</dbReference>
<feature type="region of interest" description="Disordered" evidence="17">
    <location>
        <begin position="481"/>
        <end position="510"/>
    </location>
</feature>
<keyword evidence="8" id="KW-0479">Metal-binding</keyword>
<feature type="compositionally biased region" description="Basic and acidic residues" evidence="17">
    <location>
        <begin position="481"/>
        <end position="504"/>
    </location>
</feature>
<sequence>KKRAAEALGDGNGMTLSALRRDGDCGGDSEGANGEGPSGVKRAHLDEKEQFVVCDCDIMATVNKVIGGFDLEQAWKEEMDKFSRRLGLLDDLEREFIEIDIAFDKMERDLTKLKEKKSKEQADALVIPEVHFFDVFINDSSFKMPVSPKRAPQSPVAVPKGSPRPVQKSSDDIIPVGNFTPKVPNLPPEGPIVRKELDISSKILATRNFPLGVFFKARITQIQPAEETGNDEPMYRIKFEARKPNAGMRQSKWFSPRELAYADRPSVVLPVGTRVVATYTDESWNQRQSLYAGLVAEPPKPLNRYRYLVFFDDGYAQYVHIDKVFVMCGTSKTGVWDDMYRDVRDFVKTYLQKYPERPMLRMRKGQTVKTEWNGKWWMARVLTVDASLAKMAFEADDRTEWIYRGSTRFAPLYTALSHTAQQSAAPGGRVRRQNLVPAAGKQHRPFVEYTREADENSSATAAKEDVTKKVATTAAAVATGDKRNVARKSTTQDHRSAPWEEAEKPGIAASQAGTRELRCVEGSETYQRKTYVKHECSPACVEPEDPEKLVGNNPLSIPCLMGWERQVAKPSKKSKRRVFYTAPCGRRLRNIAEVAQYLALSKCLLTVDQFCFDSAVNVFAHFVPQTVLSSLRDLTYGKELVPVTCINSLNTEYPTYIEYSATRYPGKGVTLNLDEEFLCGCDCEDDCQDRDKCSCQQLTVAATGALPSGVNPSAGYRFRRLHEPLITGVYECNAQCKCSKRCQNRVVQNGLRCRLQVFRTEKRGWGVRCLDDLPQGCFVCIYAGQLLTEQGANEDGNQYGDEYLAELDHIEVVEKQKEGYESDVVNSDEEEKSEKKEEDEEEDDDEEAVSDYDDNSVDEEDLKDDLSDSDGDMDTGKSNGKPRKRSQRSPKKKAKSEDGDSDDFKDKRKDKLKKEPRKLGSKPDDSPMKTTDDESLESKSQDDRSADQTGDDSQSSTMSEKQKKPFKVKKSTKAEADKAGKGDAKAKTGPLESPGNGTKPPRFPPTRSFFNEEYCYIMDAKNCGNIGRYLNHSCCPNVYVQNVFVDSHDLRFPWVAFFAARYIRAGVELTWDYNYDVGSVPERVMYCQCGAEECRGRLI</sequence>
<keyword evidence="4" id="KW-0678">Repressor</keyword>
<keyword evidence="14" id="KW-0804">Transcription</keyword>
<feature type="domain" description="Post-SET" evidence="20">
    <location>
        <begin position="1083"/>
        <end position="1099"/>
    </location>
</feature>
<dbReference type="InterPro" id="IPR003616">
    <property type="entry name" value="Post-SET_dom"/>
</dbReference>
<dbReference type="InterPro" id="IPR001214">
    <property type="entry name" value="SET_dom"/>
</dbReference>
<evidence type="ECO:0000256" key="6">
    <source>
        <dbReference type="ARBA" id="ARBA00022679"/>
    </source>
</evidence>
<dbReference type="Pfam" id="PF01429">
    <property type="entry name" value="MBD"/>
    <property type="match status" value="1"/>
</dbReference>
<feature type="region of interest" description="Disordered" evidence="17">
    <location>
        <begin position="817"/>
        <end position="1004"/>
    </location>
</feature>
<evidence type="ECO:0000256" key="13">
    <source>
        <dbReference type="ARBA" id="ARBA00023054"/>
    </source>
</evidence>
<dbReference type="PROSITE" id="PS50868">
    <property type="entry name" value="POST_SET"/>
    <property type="match status" value="1"/>
</dbReference>
<feature type="domain" description="SET" evidence="18">
    <location>
        <begin position="753"/>
        <end position="1074"/>
    </location>
</feature>
<dbReference type="Gene3D" id="2.170.270.10">
    <property type="entry name" value="SET domain"/>
    <property type="match status" value="2"/>
</dbReference>
<feature type="compositionally biased region" description="Basic and acidic residues" evidence="17">
    <location>
        <begin position="972"/>
        <end position="986"/>
    </location>
</feature>
<dbReference type="Gene3D" id="3.30.890.10">
    <property type="entry name" value="Methyl-cpg-binding Protein 2, Chain A"/>
    <property type="match status" value="1"/>
</dbReference>
<proteinExistence type="evidence at transcript level"/>
<dbReference type="Pfam" id="PF00856">
    <property type="entry name" value="SET"/>
    <property type="match status" value="1"/>
</dbReference>
<dbReference type="PANTHER" id="PTHR46024">
    <property type="entry name" value="HISTONE-LYSINE N-METHYLTRANSFERASE EGGLESS"/>
    <property type="match status" value="1"/>
</dbReference>
<dbReference type="PROSITE" id="PS50280">
    <property type="entry name" value="SET"/>
    <property type="match status" value="1"/>
</dbReference>
<dbReference type="SMART" id="SM00317">
    <property type="entry name" value="SET"/>
    <property type="match status" value="1"/>
</dbReference>
<dbReference type="PANTHER" id="PTHR46024:SF1">
    <property type="entry name" value="HISTONE-LYSINE N-METHYLTRANSFERASE EGGLESS"/>
    <property type="match status" value="1"/>
</dbReference>
<keyword evidence="9" id="KW-0677">Repeat</keyword>
<dbReference type="AlphaFoldDB" id="V5HLC1"/>
<comment type="subcellular location">
    <subcellularLocation>
        <location evidence="2">Chromosome</location>
    </subcellularLocation>
    <subcellularLocation>
        <location evidence="1">Nucleus</location>
    </subcellularLocation>
</comment>
<keyword evidence="7" id="KW-0949">S-adenosyl-L-methionine</keyword>
<dbReference type="GO" id="GO:0005694">
    <property type="term" value="C:chromosome"/>
    <property type="evidence" value="ECO:0007669"/>
    <property type="project" value="UniProtKB-SubCell"/>
</dbReference>
<feature type="domain" description="MBD" evidence="21">
    <location>
        <begin position="549"/>
        <end position="617"/>
    </location>
</feature>
<feature type="region of interest" description="Disordered" evidence="17">
    <location>
        <begin position="1"/>
        <end position="40"/>
    </location>
</feature>
<dbReference type="InterPro" id="IPR041291">
    <property type="entry name" value="TUDOR_5"/>
</dbReference>
<evidence type="ECO:0000256" key="8">
    <source>
        <dbReference type="ARBA" id="ARBA00022723"/>
    </source>
</evidence>
<feature type="coiled-coil region" evidence="16">
    <location>
        <begin position="89"/>
        <end position="123"/>
    </location>
</feature>
<protein>
    <submittedName>
        <fullName evidence="22">Putative histone-lysine n-methyltransferase setdb1</fullName>
    </submittedName>
</protein>
<keyword evidence="6 22" id="KW-0808">Transferase</keyword>
<evidence type="ECO:0000256" key="11">
    <source>
        <dbReference type="ARBA" id="ARBA00022853"/>
    </source>
</evidence>
<evidence type="ECO:0000256" key="17">
    <source>
        <dbReference type="SAM" id="MobiDB-lite"/>
    </source>
</evidence>
<evidence type="ECO:0000259" key="19">
    <source>
        <dbReference type="PROSITE" id="PS50867"/>
    </source>
</evidence>
<evidence type="ECO:0000256" key="4">
    <source>
        <dbReference type="ARBA" id="ARBA00022491"/>
    </source>
</evidence>
<evidence type="ECO:0000259" key="21">
    <source>
        <dbReference type="PROSITE" id="PS50982"/>
    </source>
</evidence>
<evidence type="ECO:0000259" key="20">
    <source>
        <dbReference type="PROSITE" id="PS50868"/>
    </source>
</evidence>
<evidence type="ECO:0000256" key="12">
    <source>
        <dbReference type="ARBA" id="ARBA00023015"/>
    </source>
</evidence>
<feature type="compositionally biased region" description="Polar residues" evidence="17">
    <location>
        <begin position="947"/>
        <end position="959"/>
    </location>
</feature>
<dbReference type="GO" id="GO:0005634">
    <property type="term" value="C:nucleus"/>
    <property type="evidence" value="ECO:0007669"/>
    <property type="project" value="UniProtKB-SubCell"/>
</dbReference>
<evidence type="ECO:0000256" key="1">
    <source>
        <dbReference type="ARBA" id="ARBA00004123"/>
    </source>
</evidence>
<dbReference type="Pfam" id="PF05033">
    <property type="entry name" value="Pre-SET"/>
    <property type="match status" value="1"/>
</dbReference>
<feature type="compositionally biased region" description="Gly residues" evidence="17">
    <location>
        <begin position="26"/>
        <end position="37"/>
    </location>
</feature>
<dbReference type="SMART" id="SM00468">
    <property type="entry name" value="PreSET"/>
    <property type="match status" value="1"/>
</dbReference>
<dbReference type="InterPro" id="IPR001739">
    <property type="entry name" value="Methyl_CpG_DNA-bd"/>
</dbReference>
<feature type="compositionally biased region" description="Acidic residues" evidence="17">
    <location>
        <begin position="826"/>
        <end position="873"/>
    </location>
</feature>
<dbReference type="SUPFAM" id="SSF82199">
    <property type="entry name" value="SET domain"/>
    <property type="match status" value="1"/>
</dbReference>
<accession>V5HLC1</accession>
<dbReference type="CDD" id="cd10517">
    <property type="entry name" value="SET_SETDB1"/>
    <property type="match status" value="1"/>
</dbReference>
<evidence type="ECO:0000259" key="18">
    <source>
        <dbReference type="PROSITE" id="PS50280"/>
    </source>
</evidence>
<dbReference type="GO" id="GO:0010629">
    <property type="term" value="P:negative regulation of gene expression"/>
    <property type="evidence" value="ECO:0007669"/>
    <property type="project" value="TreeGrafter"/>
</dbReference>
<dbReference type="Pfam" id="PF18358">
    <property type="entry name" value="Tudor_4"/>
    <property type="match status" value="1"/>
</dbReference>
<dbReference type="PROSITE" id="PS50867">
    <property type="entry name" value="PRE_SET"/>
    <property type="match status" value="1"/>
</dbReference>
<evidence type="ECO:0000256" key="9">
    <source>
        <dbReference type="ARBA" id="ARBA00022737"/>
    </source>
</evidence>
<dbReference type="Gene3D" id="2.30.30.140">
    <property type="match status" value="2"/>
</dbReference>
<dbReference type="InterPro" id="IPR051516">
    <property type="entry name" value="SETDB_methyltransferase"/>
</dbReference>
<evidence type="ECO:0000256" key="16">
    <source>
        <dbReference type="SAM" id="Coils"/>
    </source>
</evidence>
<feature type="region of interest" description="Disordered" evidence="17">
    <location>
        <begin position="147"/>
        <end position="187"/>
    </location>
</feature>
<dbReference type="InterPro" id="IPR016177">
    <property type="entry name" value="DNA-bd_dom_sf"/>
</dbReference>
<dbReference type="SUPFAM" id="SSF54171">
    <property type="entry name" value="DNA-binding domain"/>
    <property type="match status" value="1"/>
</dbReference>
<keyword evidence="12" id="KW-0805">Transcription regulation</keyword>
<keyword evidence="13 16" id="KW-0175">Coiled coil</keyword>
<dbReference type="InterPro" id="IPR041292">
    <property type="entry name" value="Tudor_4"/>
</dbReference>
<keyword evidence="11" id="KW-0156">Chromatin regulator</keyword>
<feature type="compositionally biased region" description="Basic residues" evidence="17">
    <location>
        <begin position="880"/>
        <end position="894"/>
    </location>
</feature>
<evidence type="ECO:0000256" key="5">
    <source>
        <dbReference type="ARBA" id="ARBA00022603"/>
    </source>
</evidence>
<name>V5HLC1_IXORI</name>
<reference evidence="22" key="1">
    <citation type="journal article" date="2015" name="Sci. Rep.">
        <title>Tissue- and time-dependent transcription in Ixodes ricinus salivary glands and midguts when blood feeding on the vertebrate host.</title>
        <authorList>
            <person name="Kotsyfakis M."/>
            <person name="Schwarz A."/>
            <person name="Erhart J."/>
            <person name="Ribeiro J.M."/>
        </authorList>
    </citation>
    <scope>NUCLEOTIDE SEQUENCE</scope>
    <source>
        <tissue evidence="22">Salivary gland and midgut</tissue>
    </source>
</reference>
<evidence type="ECO:0000256" key="2">
    <source>
        <dbReference type="ARBA" id="ARBA00004286"/>
    </source>
</evidence>
<dbReference type="GO" id="GO:0003677">
    <property type="term" value="F:DNA binding"/>
    <property type="evidence" value="ECO:0007669"/>
    <property type="project" value="InterPro"/>
</dbReference>
<keyword evidence="3" id="KW-0158">Chromosome</keyword>
<keyword evidence="15" id="KW-0539">Nucleus</keyword>
<feature type="domain" description="Pre-SET" evidence="19">
    <location>
        <begin position="679"/>
        <end position="750"/>
    </location>
</feature>